<evidence type="ECO:0000259" key="7">
    <source>
        <dbReference type="SMART" id="SM01003"/>
    </source>
</evidence>
<evidence type="ECO:0000256" key="3">
    <source>
        <dbReference type="ARBA" id="ARBA00022857"/>
    </source>
</evidence>
<proteinExistence type="predicted"/>
<dbReference type="Pfam" id="PF05222">
    <property type="entry name" value="AlaDh_PNT_N"/>
    <property type="match status" value="1"/>
</dbReference>
<name>A0ABV9A784_9ACTN</name>
<comment type="caution">
    <text evidence="8">The sequence shown here is derived from an EMBL/GenBank/DDBJ whole genome shotgun (WGS) entry which is preliminary data.</text>
</comment>
<dbReference type="SMART" id="SM01003">
    <property type="entry name" value="AlaDh_PNT_N"/>
    <property type="match status" value="1"/>
</dbReference>
<dbReference type="InterPro" id="IPR007886">
    <property type="entry name" value="AlaDH/PNT_N"/>
</dbReference>
<dbReference type="EMBL" id="JBHSFH010000007">
    <property type="protein sequence ID" value="MFC4495670.1"/>
    <property type="molecule type" value="Genomic_DNA"/>
</dbReference>
<evidence type="ECO:0000256" key="6">
    <source>
        <dbReference type="ARBA" id="ARBA00048202"/>
    </source>
</evidence>
<dbReference type="PANTHER" id="PTHR10160:SF19">
    <property type="entry name" value="PROTON-TRANSLOCATING NAD(P)(+) TRANSHYDROGENASE"/>
    <property type="match status" value="1"/>
</dbReference>
<dbReference type="SUPFAM" id="SSF52283">
    <property type="entry name" value="Formate/glycerate dehydrogenase catalytic domain-like"/>
    <property type="match status" value="1"/>
</dbReference>
<comment type="function">
    <text evidence="1">The transhydrogenation between NADH and NADP is coupled to respiration and ATP hydrolysis and functions as a proton pump across the membrane.</text>
</comment>
<dbReference type="PANTHER" id="PTHR10160">
    <property type="entry name" value="NAD(P) TRANSHYDROGENASE"/>
    <property type="match status" value="1"/>
</dbReference>
<dbReference type="RefSeq" id="WP_386448852.1">
    <property type="nucleotide sequence ID" value="NZ_JBHSFH010000007.1"/>
</dbReference>
<evidence type="ECO:0000256" key="1">
    <source>
        <dbReference type="ARBA" id="ARBA00003943"/>
    </source>
</evidence>
<sequence length="228" mass="24173">MTPTTVGVCKETVTGEHRVALVPGDVRALTATGLRTLVETGAGNSAGFPDRAYQDAGARTVSRDALLGDSDVLVSVRAPNLGVGQHLHRGQVLIALLEPSVIPFQMRRWADDGVSTVSMDLVPSGRDFALPTDAVASRARRPTRQPDAVVQSFDADPRARPAQIPAAASVAWSRNIVALLARMRRDGSPVIDLSDPVQAAMVVTHDGLVLHEAVWQIILEETALAGLP</sequence>
<evidence type="ECO:0000313" key="8">
    <source>
        <dbReference type="EMBL" id="MFC4495670.1"/>
    </source>
</evidence>
<reference evidence="9" key="1">
    <citation type="journal article" date="2019" name="Int. J. Syst. Evol. Microbiol.">
        <title>The Global Catalogue of Microorganisms (GCM) 10K type strain sequencing project: providing services to taxonomists for standard genome sequencing and annotation.</title>
        <authorList>
            <consortium name="The Broad Institute Genomics Platform"/>
            <consortium name="The Broad Institute Genome Sequencing Center for Infectious Disease"/>
            <person name="Wu L."/>
            <person name="Ma J."/>
        </authorList>
    </citation>
    <scope>NUCLEOTIDE SEQUENCE [LARGE SCALE GENOMIC DNA]</scope>
    <source>
        <strain evidence="9">CGMCC 4.7357</strain>
    </source>
</reference>
<keyword evidence="9" id="KW-1185">Reference proteome</keyword>
<keyword evidence="5" id="KW-0520">NAD</keyword>
<evidence type="ECO:0000256" key="5">
    <source>
        <dbReference type="ARBA" id="ARBA00023027"/>
    </source>
</evidence>
<comment type="catalytic activity">
    <reaction evidence="6">
        <text>NAD(+) + NADPH + H(+)(in) = NADH + NADP(+) + H(+)(out)</text>
        <dbReference type="Rhea" id="RHEA:47992"/>
        <dbReference type="ChEBI" id="CHEBI:15378"/>
        <dbReference type="ChEBI" id="CHEBI:57540"/>
        <dbReference type="ChEBI" id="CHEBI:57783"/>
        <dbReference type="ChEBI" id="CHEBI:57945"/>
        <dbReference type="ChEBI" id="CHEBI:58349"/>
        <dbReference type="EC" id="7.1.1.1"/>
    </reaction>
</comment>
<dbReference type="Gene3D" id="3.40.50.720">
    <property type="entry name" value="NAD(P)-binding Rossmann-like Domain"/>
    <property type="match status" value="1"/>
</dbReference>
<evidence type="ECO:0000256" key="4">
    <source>
        <dbReference type="ARBA" id="ARBA00022967"/>
    </source>
</evidence>
<protein>
    <recommendedName>
        <fullName evidence="2">proton-translocating NAD(P)(+) transhydrogenase</fullName>
        <ecNumber evidence="2">7.1.1.1</ecNumber>
    </recommendedName>
</protein>
<accession>A0ABV9A784</accession>
<keyword evidence="3" id="KW-0521">NADP</keyword>
<dbReference type="Proteomes" id="UP001595997">
    <property type="component" value="Unassembled WGS sequence"/>
</dbReference>
<evidence type="ECO:0000313" key="9">
    <source>
        <dbReference type="Proteomes" id="UP001595997"/>
    </source>
</evidence>
<organism evidence="8 9">
    <name type="scientific">Streptomyces ovatisporus</name>
    <dbReference type="NCBI Taxonomy" id="1128682"/>
    <lineage>
        <taxon>Bacteria</taxon>
        <taxon>Bacillati</taxon>
        <taxon>Actinomycetota</taxon>
        <taxon>Actinomycetes</taxon>
        <taxon>Kitasatosporales</taxon>
        <taxon>Streptomycetaceae</taxon>
        <taxon>Streptomyces</taxon>
    </lineage>
</organism>
<keyword evidence="4" id="KW-1278">Translocase</keyword>
<evidence type="ECO:0000256" key="2">
    <source>
        <dbReference type="ARBA" id="ARBA00012943"/>
    </source>
</evidence>
<gene>
    <name evidence="8" type="ORF">ACFPA8_16195</name>
</gene>
<dbReference type="EC" id="7.1.1.1" evidence="2"/>
<feature type="domain" description="Alanine dehydrogenase/pyridine nucleotide transhydrogenase N-terminal" evidence="7">
    <location>
        <begin position="7"/>
        <end position="136"/>
    </location>
</feature>